<dbReference type="InterPro" id="IPR016158">
    <property type="entry name" value="Cullin_homology"/>
</dbReference>
<dbReference type="FunFam" id="1.20.1310.10:FF:000013">
    <property type="entry name" value="Cullin-1 like"/>
    <property type="match status" value="1"/>
</dbReference>
<dbReference type="InterPro" id="IPR036317">
    <property type="entry name" value="Cullin_homology_sf"/>
</dbReference>
<dbReference type="SUPFAM" id="SSF46785">
    <property type="entry name" value="Winged helix' DNA-binding domain"/>
    <property type="match status" value="1"/>
</dbReference>
<dbReference type="AlphaFoldDB" id="A0A9D4Z1G3"/>
<dbReference type="GO" id="GO:0031625">
    <property type="term" value="F:ubiquitin protein ligase binding"/>
    <property type="evidence" value="ECO:0007669"/>
    <property type="project" value="InterPro"/>
</dbReference>
<evidence type="ECO:0000256" key="6">
    <source>
        <dbReference type="SAM" id="MobiDB-lite"/>
    </source>
</evidence>
<protein>
    <recommendedName>
        <fullName evidence="7">Cullin family profile domain-containing protein</fullName>
    </recommendedName>
</protein>
<dbReference type="InterPro" id="IPR059120">
    <property type="entry name" value="Cullin-like_AB"/>
</dbReference>
<feature type="domain" description="Cullin family profile" evidence="7">
    <location>
        <begin position="399"/>
        <end position="628"/>
    </location>
</feature>
<dbReference type="FunFam" id="1.10.10.10:FF:000503">
    <property type="entry name" value="Cullin-1"/>
    <property type="match status" value="1"/>
</dbReference>
<dbReference type="Pfam" id="PF00888">
    <property type="entry name" value="Cullin"/>
    <property type="match status" value="1"/>
</dbReference>
<dbReference type="EMBL" id="SIDB01000001">
    <property type="protein sequence ID" value="KAI3437587.1"/>
    <property type="molecule type" value="Genomic_DNA"/>
</dbReference>
<comment type="caution">
    <text evidence="8">The sequence shown here is derived from an EMBL/GenBank/DDBJ whole genome shotgun (WGS) entry which is preliminary data.</text>
</comment>
<dbReference type="Proteomes" id="UP001055712">
    <property type="component" value="Unassembled WGS sequence"/>
</dbReference>
<dbReference type="InterPro" id="IPR036388">
    <property type="entry name" value="WH-like_DNA-bd_sf"/>
</dbReference>
<dbReference type="FunFam" id="1.20.1310.10:FF:000020">
    <property type="entry name" value="Cullin-1, putative"/>
    <property type="match status" value="1"/>
</dbReference>
<evidence type="ECO:0000256" key="2">
    <source>
        <dbReference type="ARBA" id="ARBA00022786"/>
    </source>
</evidence>
<dbReference type="GO" id="GO:0031461">
    <property type="term" value="C:cullin-RING ubiquitin ligase complex"/>
    <property type="evidence" value="ECO:0007669"/>
    <property type="project" value="InterPro"/>
</dbReference>
<dbReference type="FunFam" id="1.20.1310.10:FF:000001">
    <property type="entry name" value="Cullin 3"/>
    <property type="match status" value="1"/>
</dbReference>
<dbReference type="OrthoDB" id="27073at2759"/>
<dbReference type="PANTHER" id="PTHR11932">
    <property type="entry name" value="CULLIN"/>
    <property type="match status" value="1"/>
</dbReference>
<dbReference type="PROSITE" id="PS50069">
    <property type="entry name" value="CULLIN_2"/>
    <property type="match status" value="1"/>
</dbReference>
<dbReference type="Pfam" id="PF10557">
    <property type="entry name" value="Cullin_Nedd8"/>
    <property type="match status" value="1"/>
</dbReference>
<accession>A0A9D4Z1G3</accession>
<sequence>MQGGGAERRPIELEAGWQYMGDGIAKLKRILEGDKSEAFTAEHYMMLYTTIYNMCTQKPPHDHSEQLYARYKDAFQVYIQEKVLPSLRDHHDEHLLKQLKQRWDNHKIMVRWLSRFFNYLDRYFIQRHNLHPLNDVGLLVFRDHVYAEIKRASKDSMLKLIESEREGEQIDRSLLKNVLAIFQEVGMGQMECYERDFEEAMLKDTAEYYRRRAAVWIQEDSSPDYLVKAEDCLRDEEERVNSYLHVSTKPKLLKEAENELLKVHQMQLLEKEHSGCAALLRDDKKADLARMYRMFNRLPKGLDPMADIFRKHVEAEGMKLVREATEAAESKKEKEKEAGKAAKEAGSSSPENQFIRGTIGLHDKYMEYVQDSFGNSSLFHKALKEAFESFCNKQVASASVAELMASFCDNLLKKGGSEKLGDEDLEGVLDKVVKMLAYISDKDLFSEFYRKKLARRLLHSTSASEDHEKGVLTRLKQQCGAQFTSKMEGMVSDLQLAKEREKNFEEWRERKSLGGGMDMNVTVLTTGFWPTYKQLELGLPDVMMQGVEQYTQYFDESTNKTRRLSWQFTNGTVHVKATYDKSYELIIMPLQAAVLLPFNDSELMSYGDLKELTKLPDEDLTRCLASLTLSKYKLLAKEGGGKGISPSDSFRINAKFTDRMRRIRVPLPPVDDRKKVQEDVDKDRKHAIEAAIVRIMKSRKALKHQQLLVEVVQQLQRMFAPDVKVIKRAIDSLIERDYLERDANDQQLYKYLA</sequence>
<feature type="compositionally biased region" description="Basic and acidic residues" evidence="6">
    <location>
        <begin position="325"/>
        <end position="343"/>
    </location>
</feature>
<dbReference type="PROSITE" id="PS01256">
    <property type="entry name" value="CULLIN_1"/>
    <property type="match status" value="1"/>
</dbReference>
<dbReference type="SUPFAM" id="SSF75632">
    <property type="entry name" value="Cullin homology domain"/>
    <property type="match status" value="1"/>
</dbReference>
<dbReference type="GO" id="GO:0009867">
    <property type="term" value="P:jasmonic acid mediated signaling pathway"/>
    <property type="evidence" value="ECO:0007669"/>
    <property type="project" value="UniProtKB-ARBA"/>
</dbReference>
<name>A0A9D4Z1G3_CHLVU</name>
<organism evidence="8 9">
    <name type="scientific">Chlorella vulgaris</name>
    <name type="common">Green alga</name>
    <dbReference type="NCBI Taxonomy" id="3077"/>
    <lineage>
        <taxon>Eukaryota</taxon>
        <taxon>Viridiplantae</taxon>
        <taxon>Chlorophyta</taxon>
        <taxon>core chlorophytes</taxon>
        <taxon>Trebouxiophyceae</taxon>
        <taxon>Chlorellales</taxon>
        <taxon>Chlorellaceae</taxon>
        <taxon>Chlorella clade</taxon>
        <taxon>Chlorella</taxon>
    </lineage>
</organism>
<evidence type="ECO:0000256" key="5">
    <source>
        <dbReference type="RuleBase" id="RU003829"/>
    </source>
</evidence>
<dbReference type="SMART" id="SM00884">
    <property type="entry name" value="Cullin_Nedd8"/>
    <property type="match status" value="1"/>
</dbReference>
<dbReference type="InterPro" id="IPR001373">
    <property type="entry name" value="Cullin_N"/>
</dbReference>
<dbReference type="InterPro" id="IPR045093">
    <property type="entry name" value="Cullin"/>
</dbReference>
<dbReference type="InterPro" id="IPR036390">
    <property type="entry name" value="WH_DNA-bd_sf"/>
</dbReference>
<gene>
    <name evidence="8" type="ORF">D9Q98_000040</name>
</gene>
<evidence type="ECO:0000256" key="1">
    <source>
        <dbReference type="ARBA" id="ARBA00006019"/>
    </source>
</evidence>
<proteinExistence type="inferred from homology"/>
<dbReference type="InterPro" id="IPR016159">
    <property type="entry name" value="Cullin_repeat-like_dom_sf"/>
</dbReference>
<dbReference type="Gene3D" id="1.10.10.10">
    <property type="entry name" value="Winged helix-like DNA-binding domain superfamily/Winged helix DNA-binding domain"/>
    <property type="match status" value="1"/>
</dbReference>
<dbReference type="SMART" id="SM00182">
    <property type="entry name" value="CULLIN"/>
    <property type="match status" value="1"/>
</dbReference>
<evidence type="ECO:0000256" key="3">
    <source>
        <dbReference type="ARBA" id="ARBA00022843"/>
    </source>
</evidence>
<dbReference type="Gene3D" id="3.30.230.130">
    <property type="entry name" value="Cullin, Chain C, Domain 2"/>
    <property type="match status" value="1"/>
</dbReference>
<dbReference type="Gene3D" id="1.20.1310.10">
    <property type="entry name" value="Cullin Repeats"/>
    <property type="match status" value="4"/>
</dbReference>
<keyword evidence="3" id="KW-0832">Ubl conjugation</keyword>
<evidence type="ECO:0000313" key="9">
    <source>
        <dbReference type="Proteomes" id="UP001055712"/>
    </source>
</evidence>
<dbReference type="FunFam" id="1.20.1310.10:FF:000021">
    <property type="entry name" value="Cullin-1, putative"/>
    <property type="match status" value="1"/>
</dbReference>
<dbReference type="InterPro" id="IPR019559">
    <property type="entry name" value="Cullin_neddylation_domain"/>
</dbReference>
<dbReference type="SUPFAM" id="SSF74788">
    <property type="entry name" value="Cullin repeat-like"/>
    <property type="match status" value="1"/>
</dbReference>
<evidence type="ECO:0000256" key="4">
    <source>
        <dbReference type="PROSITE-ProRule" id="PRU00330"/>
    </source>
</evidence>
<dbReference type="Pfam" id="PF26557">
    <property type="entry name" value="Cullin_AB"/>
    <property type="match status" value="1"/>
</dbReference>
<evidence type="ECO:0000259" key="7">
    <source>
        <dbReference type="PROSITE" id="PS50069"/>
    </source>
</evidence>
<dbReference type="InterPro" id="IPR016157">
    <property type="entry name" value="Cullin_CS"/>
</dbReference>
<feature type="region of interest" description="Disordered" evidence="6">
    <location>
        <begin position="325"/>
        <end position="350"/>
    </location>
</feature>
<evidence type="ECO:0000313" key="8">
    <source>
        <dbReference type="EMBL" id="KAI3437587.1"/>
    </source>
</evidence>
<reference evidence="8" key="2">
    <citation type="submission" date="2020-11" db="EMBL/GenBank/DDBJ databases">
        <authorList>
            <person name="Cecchin M."/>
            <person name="Marcolungo L."/>
            <person name="Rossato M."/>
            <person name="Girolomoni L."/>
            <person name="Cosentino E."/>
            <person name="Cuine S."/>
            <person name="Li-Beisson Y."/>
            <person name="Delledonne M."/>
            <person name="Ballottari M."/>
        </authorList>
    </citation>
    <scope>NUCLEOTIDE SEQUENCE</scope>
    <source>
        <strain evidence="8">211/11P</strain>
        <tissue evidence="8">Whole cell</tissue>
    </source>
</reference>
<keyword evidence="9" id="KW-1185">Reference proteome</keyword>
<comment type="similarity">
    <text evidence="1 4 5">Belongs to the cullin family.</text>
</comment>
<reference evidence="8" key="1">
    <citation type="journal article" date="2019" name="Plant J.">
        <title>Chlorella vulgaris genome assembly and annotation reveals the molecular basis for metabolic acclimation to high light conditions.</title>
        <authorList>
            <person name="Cecchin M."/>
            <person name="Marcolungo L."/>
            <person name="Rossato M."/>
            <person name="Girolomoni L."/>
            <person name="Cosentino E."/>
            <person name="Cuine S."/>
            <person name="Li-Beisson Y."/>
            <person name="Delledonne M."/>
            <person name="Ballottari M."/>
        </authorList>
    </citation>
    <scope>NUCLEOTIDE SEQUENCE</scope>
    <source>
        <strain evidence="8">211/11P</strain>
    </source>
</reference>
<dbReference type="GO" id="GO:0006511">
    <property type="term" value="P:ubiquitin-dependent protein catabolic process"/>
    <property type="evidence" value="ECO:0007669"/>
    <property type="project" value="InterPro"/>
</dbReference>
<keyword evidence="2" id="KW-0833">Ubl conjugation pathway</keyword>